<comment type="caution">
    <text evidence="1">The sequence shown here is derived from an EMBL/GenBank/DDBJ whole genome shotgun (WGS) entry which is preliminary data.</text>
</comment>
<name>A0A1J6IZW5_NICAT</name>
<dbReference type="Proteomes" id="UP000187609">
    <property type="component" value="Unassembled WGS sequence"/>
</dbReference>
<gene>
    <name evidence="1" type="ORF">A4A49_60075</name>
</gene>
<evidence type="ECO:0000313" key="2">
    <source>
        <dbReference type="Proteomes" id="UP000187609"/>
    </source>
</evidence>
<feature type="non-terminal residue" evidence="1">
    <location>
        <position position="106"/>
    </location>
</feature>
<keyword evidence="2" id="KW-1185">Reference proteome</keyword>
<evidence type="ECO:0000313" key="1">
    <source>
        <dbReference type="EMBL" id="OIT00601.1"/>
    </source>
</evidence>
<organism evidence="1 2">
    <name type="scientific">Nicotiana attenuata</name>
    <name type="common">Coyote tobacco</name>
    <dbReference type="NCBI Taxonomy" id="49451"/>
    <lineage>
        <taxon>Eukaryota</taxon>
        <taxon>Viridiplantae</taxon>
        <taxon>Streptophyta</taxon>
        <taxon>Embryophyta</taxon>
        <taxon>Tracheophyta</taxon>
        <taxon>Spermatophyta</taxon>
        <taxon>Magnoliopsida</taxon>
        <taxon>eudicotyledons</taxon>
        <taxon>Gunneridae</taxon>
        <taxon>Pentapetalae</taxon>
        <taxon>asterids</taxon>
        <taxon>lamiids</taxon>
        <taxon>Solanales</taxon>
        <taxon>Solanaceae</taxon>
        <taxon>Nicotianoideae</taxon>
        <taxon>Nicotianeae</taxon>
        <taxon>Nicotiana</taxon>
    </lineage>
</organism>
<accession>A0A1J6IZW5</accession>
<protein>
    <submittedName>
        <fullName evidence="1">Uncharacterized protein</fullName>
    </submittedName>
</protein>
<sequence>MFPRGGDWLFSTGAEDDGVCWDWGSIVTDIGDVAGSSTTGSGNKGIHWKAWEMKLLISGGSRLGCMLPLRVIACQRYGPKVAKALFRASTVTFAMCAWFWMIRVTG</sequence>
<dbReference type="EMBL" id="MJEQ01037189">
    <property type="protein sequence ID" value="OIT00601.1"/>
    <property type="molecule type" value="Genomic_DNA"/>
</dbReference>
<dbReference type="Gramene" id="OIT00601">
    <property type="protein sequence ID" value="OIT00601"/>
    <property type="gene ID" value="A4A49_60075"/>
</dbReference>
<reference evidence="1" key="1">
    <citation type="submission" date="2016-11" db="EMBL/GenBank/DDBJ databases">
        <title>The genome of Nicotiana attenuata.</title>
        <authorList>
            <person name="Xu S."/>
            <person name="Brockmoeller T."/>
            <person name="Gaquerel E."/>
            <person name="Navarro A."/>
            <person name="Kuhl H."/>
            <person name="Gase K."/>
            <person name="Ling Z."/>
            <person name="Zhou W."/>
            <person name="Kreitzer C."/>
            <person name="Stanke M."/>
            <person name="Tang H."/>
            <person name="Lyons E."/>
            <person name="Pandey P."/>
            <person name="Pandey S.P."/>
            <person name="Timmermann B."/>
            <person name="Baldwin I.T."/>
        </authorList>
    </citation>
    <scope>NUCLEOTIDE SEQUENCE [LARGE SCALE GENOMIC DNA]</scope>
    <source>
        <strain evidence="1">UT</strain>
    </source>
</reference>
<dbReference type="AlphaFoldDB" id="A0A1J6IZW5"/>
<proteinExistence type="predicted"/>